<name>A0ACC0LGF0_RHOML</name>
<comment type="caution">
    <text evidence="1">The sequence shown here is derived from an EMBL/GenBank/DDBJ whole genome shotgun (WGS) entry which is preliminary data.</text>
</comment>
<protein>
    <submittedName>
        <fullName evidence="1">Uncharacterized protein</fullName>
    </submittedName>
</protein>
<proteinExistence type="predicted"/>
<accession>A0ACC0LGF0</accession>
<gene>
    <name evidence="1" type="ORF">RHMOL_Rhmol12G0102400</name>
</gene>
<reference evidence="1" key="1">
    <citation type="submission" date="2022-02" db="EMBL/GenBank/DDBJ databases">
        <title>Plant Genome Project.</title>
        <authorList>
            <person name="Zhang R.-G."/>
        </authorList>
    </citation>
    <scope>NUCLEOTIDE SEQUENCE</scope>
    <source>
        <strain evidence="1">AT1</strain>
    </source>
</reference>
<evidence type="ECO:0000313" key="1">
    <source>
        <dbReference type="EMBL" id="KAI8527800.1"/>
    </source>
</evidence>
<dbReference type="EMBL" id="CM046399">
    <property type="protein sequence ID" value="KAI8527800.1"/>
    <property type="molecule type" value="Genomic_DNA"/>
</dbReference>
<evidence type="ECO:0000313" key="2">
    <source>
        <dbReference type="Proteomes" id="UP001062846"/>
    </source>
</evidence>
<organism evidence="1 2">
    <name type="scientific">Rhododendron molle</name>
    <name type="common">Chinese azalea</name>
    <name type="synonym">Azalea mollis</name>
    <dbReference type="NCBI Taxonomy" id="49168"/>
    <lineage>
        <taxon>Eukaryota</taxon>
        <taxon>Viridiplantae</taxon>
        <taxon>Streptophyta</taxon>
        <taxon>Embryophyta</taxon>
        <taxon>Tracheophyta</taxon>
        <taxon>Spermatophyta</taxon>
        <taxon>Magnoliopsida</taxon>
        <taxon>eudicotyledons</taxon>
        <taxon>Gunneridae</taxon>
        <taxon>Pentapetalae</taxon>
        <taxon>asterids</taxon>
        <taxon>Ericales</taxon>
        <taxon>Ericaceae</taxon>
        <taxon>Ericoideae</taxon>
        <taxon>Rhodoreae</taxon>
        <taxon>Rhododendron</taxon>
    </lineage>
</organism>
<sequence>MPFLLQLEKLCILCISCKKRARGRLCCRERFWQLLFGVELCMLYISREKRDSEGLFSAFLHLQNYCIAVLFISSASPLLFSSSG</sequence>
<keyword evidence="2" id="KW-1185">Reference proteome</keyword>
<dbReference type="Proteomes" id="UP001062846">
    <property type="component" value="Chromosome 12"/>
</dbReference>